<dbReference type="RefSeq" id="WP_163458734.1">
    <property type="nucleotide sequence ID" value="NZ_JAAGOH010000020.1"/>
</dbReference>
<evidence type="ECO:0000313" key="2">
    <source>
        <dbReference type="EMBL" id="NDY92686.1"/>
    </source>
</evidence>
<name>A0A7C9TNP7_9BURK</name>
<evidence type="ECO:0000313" key="3">
    <source>
        <dbReference type="Proteomes" id="UP000484255"/>
    </source>
</evidence>
<feature type="region of interest" description="Disordered" evidence="1">
    <location>
        <begin position="315"/>
        <end position="337"/>
    </location>
</feature>
<dbReference type="Pfam" id="PF13469">
    <property type="entry name" value="Sulfotransfer_3"/>
    <property type="match status" value="1"/>
</dbReference>
<dbReference type="InterPro" id="IPR027417">
    <property type="entry name" value="P-loop_NTPase"/>
</dbReference>
<dbReference type="AlphaFoldDB" id="A0A7C9TNP7"/>
<gene>
    <name evidence="2" type="ORF">G3A44_15960</name>
</gene>
<keyword evidence="3" id="KW-1185">Reference proteome</keyword>
<dbReference type="EMBL" id="JAAGOH010000020">
    <property type="protein sequence ID" value="NDY92686.1"/>
    <property type="molecule type" value="Genomic_DNA"/>
</dbReference>
<reference evidence="2 3" key="1">
    <citation type="submission" date="2020-02" db="EMBL/GenBank/DDBJ databases">
        <title>Ideonella bacterium strain TBM-1.</title>
        <authorList>
            <person name="Chen W.-M."/>
        </authorList>
    </citation>
    <scope>NUCLEOTIDE SEQUENCE [LARGE SCALE GENOMIC DNA]</scope>
    <source>
        <strain evidence="2 3">TBM-1</strain>
    </source>
</reference>
<sequence>MSKQQAPAPTAADRQERRAARKGGMGQVRRDLRLLLREGRHAEFTARMAQLGLQEQRDHRCLLQPLPLQAAAPRMVFICGLHRSGTSMIERYLTAKFEAAALRAPGVPENEGQFLQDVYPVEFPYGGPGLFAFSAGMRPAPVADEALAQRQRERLLECWNGFATEPAPVLIEKSPPNITKIAYLRSLFPQARFVIWTRDPRAVSLATQKWSGTTLEQLMMHWHTAYSLALADLGPDCMLMSYEAFCEDPPLALARLGDFLGLTLRRKHNQVPARFREVRNSNGKYLEQFPPMNLRLKLAAWDLLGYEVPAPPAVEAGDTDEAAPQAAGAASASPTAG</sequence>
<organism evidence="2 3">
    <name type="scientific">Ideonella livida</name>
    <dbReference type="NCBI Taxonomy" id="2707176"/>
    <lineage>
        <taxon>Bacteria</taxon>
        <taxon>Pseudomonadati</taxon>
        <taxon>Pseudomonadota</taxon>
        <taxon>Betaproteobacteria</taxon>
        <taxon>Burkholderiales</taxon>
        <taxon>Sphaerotilaceae</taxon>
        <taxon>Ideonella</taxon>
    </lineage>
</organism>
<proteinExistence type="predicted"/>
<dbReference type="Gene3D" id="3.40.50.300">
    <property type="entry name" value="P-loop containing nucleotide triphosphate hydrolases"/>
    <property type="match status" value="1"/>
</dbReference>
<comment type="caution">
    <text evidence="2">The sequence shown here is derived from an EMBL/GenBank/DDBJ whole genome shotgun (WGS) entry which is preliminary data.</text>
</comment>
<feature type="region of interest" description="Disordered" evidence="1">
    <location>
        <begin position="1"/>
        <end position="26"/>
    </location>
</feature>
<evidence type="ECO:0000256" key="1">
    <source>
        <dbReference type="SAM" id="MobiDB-lite"/>
    </source>
</evidence>
<protein>
    <submittedName>
        <fullName evidence="2">Sulfotransferase</fullName>
    </submittedName>
</protein>
<feature type="compositionally biased region" description="Low complexity" evidence="1">
    <location>
        <begin position="322"/>
        <end position="337"/>
    </location>
</feature>
<keyword evidence="2" id="KW-0808">Transferase</keyword>
<dbReference type="SUPFAM" id="SSF52540">
    <property type="entry name" value="P-loop containing nucleoside triphosphate hydrolases"/>
    <property type="match status" value="1"/>
</dbReference>
<dbReference type="GO" id="GO:0016740">
    <property type="term" value="F:transferase activity"/>
    <property type="evidence" value="ECO:0007669"/>
    <property type="project" value="UniProtKB-KW"/>
</dbReference>
<accession>A0A7C9TNP7</accession>
<dbReference type="Proteomes" id="UP000484255">
    <property type="component" value="Unassembled WGS sequence"/>
</dbReference>